<protein>
    <recommendedName>
        <fullName evidence="4">Leucine-rich repeat-containing N-terminal plant-type domain-containing protein</fullName>
    </recommendedName>
</protein>
<gene>
    <name evidence="2" type="ORF">M0R45_035666</name>
</gene>
<keyword evidence="3" id="KW-1185">Reference proteome</keyword>
<evidence type="ECO:0008006" key="4">
    <source>
        <dbReference type="Google" id="ProtNLM"/>
    </source>
</evidence>
<proteinExistence type="predicted"/>
<keyword evidence="1" id="KW-0812">Transmembrane</keyword>
<evidence type="ECO:0000313" key="3">
    <source>
        <dbReference type="Proteomes" id="UP001457282"/>
    </source>
</evidence>
<keyword evidence="1" id="KW-0472">Membrane</keyword>
<keyword evidence="1" id="KW-1133">Transmembrane helix</keyword>
<organism evidence="2 3">
    <name type="scientific">Rubus argutus</name>
    <name type="common">Southern blackberry</name>
    <dbReference type="NCBI Taxonomy" id="59490"/>
    <lineage>
        <taxon>Eukaryota</taxon>
        <taxon>Viridiplantae</taxon>
        <taxon>Streptophyta</taxon>
        <taxon>Embryophyta</taxon>
        <taxon>Tracheophyta</taxon>
        <taxon>Spermatophyta</taxon>
        <taxon>Magnoliopsida</taxon>
        <taxon>eudicotyledons</taxon>
        <taxon>Gunneridae</taxon>
        <taxon>Pentapetalae</taxon>
        <taxon>rosids</taxon>
        <taxon>fabids</taxon>
        <taxon>Rosales</taxon>
        <taxon>Rosaceae</taxon>
        <taxon>Rosoideae</taxon>
        <taxon>Rosoideae incertae sedis</taxon>
        <taxon>Rubus</taxon>
    </lineage>
</organism>
<reference evidence="2 3" key="1">
    <citation type="journal article" date="2023" name="G3 (Bethesda)">
        <title>A chromosome-length genome assembly and annotation of blackberry (Rubus argutus, cv. 'Hillquist').</title>
        <authorList>
            <person name="Bruna T."/>
            <person name="Aryal R."/>
            <person name="Dudchenko O."/>
            <person name="Sargent D.J."/>
            <person name="Mead D."/>
            <person name="Buti M."/>
            <person name="Cavallini A."/>
            <person name="Hytonen T."/>
            <person name="Andres J."/>
            <person name="Pham M."/>
            <person name="Weisz D."/>
            <person name="Mascagni F."/>
            <person name="Usai G."/>
            <person name="Natali L."/>
            <person name="Bassil N."/>
            <person name="Fernandez G.E."/>
            <person name="Lomsadze A."/>
            <person name="Armour M."/>
            <person name="Olukolu B."/>
            <person name="Poorten T."/>
            <person name="Britton C."/>
            <person name="Davik J."/>
            <person name="Ashrafi H."/>
            <person name="Aiden E.L."/>
            <person name="Borodovsky M."/>
            <person name="Worthington M."/>
        </authorList>
    </citation>
    <scope>NUCLEOTIDE SEQUENCE [LARGE SCALE GENOMIC DNA]</scope>
    <source>
        <strain evidence="2">PI 553951</strain>
    </source>
</reference>
<comment type="caution">
    <text evidence="2">The sequence shown here is derived from an EMBL/GenBank/DDBJ whole genome shotgun (WGS) entry which is preliminary data.</text>
</comment>
<dbReference type="EMBL" id="JBEDUW010000007">
    <property type="protein sequence ID" value="KAK9911776.1"/>
    <property type="molecule type" value="Genomic_DNA"/>
</dbReference>
<evidence type="ECO:0000313" key="2">
    <source>
        <dbReference type="EMBL" id="KAK9911776.1"/>
    </source>
</evidence>
<accession>A0AAW1VUX8</accession>
<feature type="transmembrane region" description="Helical" evidence="1">
    <location>
        <begin position="40"/>
        <end position="57"/>
    </location>
</feature>
<dbReference type="Proteomes" id="UP001457282">
    <property type="component" value="Unassembled WGS sequence"/>
</dbReference>
<dbReference type="Gene3D" id="3.80.10.10">
    <property type="entry name" value="Ribonuclease Inhibitor"/>
    <property type="match status" value="1"/>
</dbReference>
<name>A0AAW1VUX8_RUBAR</name>
<sequence>MKTSHGPRGYGNQHVSPFTPLTICSSHLAGRRRALPCCNLSKALLLTCLLLVMMVLIQRYHHGKRLKEKTSNCCSWDGVGCDDRTGRVIALDVSRSYLLISMDKFLRNLAQLTIPYIFHTSLTTISQALYRKGANFIHSRAFHTRETPDCVKRPIAKEIWGF</sequence>
<evidence type="ECO:0000256" key="1">
    <source>
        <dbReference type="SAM" id="Phobius"/>
    </source>
</evidence>
<dbReference type="InterPro" id="IPR032675">
    <property type="entry name" value="LRR_dom_sf"/>
</dbReference>
<dbReference type="AlphaFoldDB" id="A0AAW1VUX8"/>